<feature type="region of interest" description="Disordered" evidence="1">
    <location>
        <begin position="24"/>
        <end position="131"/>
    </location>
</feature>
<keyword evidence="3" id="KW-1185">Reference proteome</keyword>
<dbReference type="Proteomes" id="UP001154015">
    <property type="component" value="Unassembled WGS sequence"/>
</dbReference>
<reference evidence="2" key="1">
    <citation type="submission" date="2022-03" db="EMBL/GenBank/DDBJ databases">
        <authorList>
            <person name="Leyn A S."/>
        </authorList>
    </citation>
    <scope>NUCLEOTIDE SEQUENCE</scope>
    <source>
        <strain evidence="2">Streptomyces globisporus 4-3</strain>
    </source>
</reference>
<comment type="caution">
    <text evidence="2">The sequence shown here is derived from an EMBL/GenBank/DDBJ whole genome shotgun (WGS) entry which is preliminary data.</text>
</comment>
<evidence type="ECO:0000313" key="2">
    <source>
        <dbReference type="EMBL" id="CAH9419989.1"/>
    </source>
</evidence>
<evidence type="ECO:0000256" key="1">
    <source>
        <dbReference type="SAM" id="MobiDB-lite"/>
    </source>
</evidence>
<feature type="compositionally biased region" description="Low complexity" evidence="1">
    <location>
        <begin position="69"/>
        <end position="81"/>
    </location>
</feature>
<protein>
    <submittedName>
        <fullName evidence="2">Uncharacterized protein</fullName>
    </submittedName>
</protein>
<proteinExistence type="predicted"/>
<gene>
    <name evidence="2" type="ORF">SGL43_07045</name>
</gene>
<sequence>MSAMTMTTAPAPTVIAYVVLSHAGPSGPPPGADQWVHPTATSFQLDSVRRSGLYPPWRSARRRPPPRQGPVGSRSRPRPAGCSARRGHTRLVALARTRCGTPGGFRRHPRHPPAARSGPRSPDHGTSGPRRVRTLLDNVASLFIVTGLLPGMKAGEPWLRRLQAP</sequence>
<organism evidence="2 3">
    <name type="scientific">Streptomyces globisporus</name>
    <dbReference type="NCBI Taxonomy" id="1908"/>
    <lineage>
        <taxon>Bacteria</taxon>
        <taxon>Bacillati</taxon>
        <taxon>Actinomycetota</taxon>
        <taxon>Actinomycetes</taxon>
        <taxon>Kitasatosporales</taxon>
        <taxon>Streptomycetaceae</taxon>
        <taxon>Streptomyces</taxon>
    </lineage>
</organism>
<name>A0ABM9H8L6_STRGL</name>
<dbReference type="EMBL" id="CAKXYP010000030">
    <property type="protein sequence ID" value="CAH9419989.1"/>
    <property type="molecule type" value="Genomic_DNA"/>
</dbReference>
<evidence type="ECO:0000313" key="3">
    <source>
        <dbReference type="Proteomes" id="UP001154015"/>
    </source>
</evidence>
<accession>A0ABM9H8L6</accession>